<comment type="similarity">
    <text evidence="3 11">Belongs to the MnmG family.</text>
</comment>
<dbReference type="GO" id="GO:0050660">
    <property type="term" value="F:flavin adenine dinucleotide binding"/>
    <property type="evidence" value="ECO:0007669"/>
    <property type="project" value="UniProtKB-UniRule"/>
</dbReference>
<dbReference type="InterPro" id="IPR047001">
    <property type="entry name" value="MnmG_C_subdom"/>
</dbReference>
<evidence type="ECO:0000256" key="9">
    <source>
        <dbReference type="ARBA" id="ARBA00025948"/>
    </source>
</evidence>
<evidence type="ECO:0000256" key="2">
    <source>
        <dbReference type="ARBA" id="ARBA00003717"/>
    </source>
</evidence>
<dbReference type="PROSITE" id="PS01280">
    <property type="entry name" value="GIDA_1"/>
    <property type="match status" value="1"/>
</dbReference>
<dbReference type="PANTHER" id="PTHR11806">
    <property type="entry name" value="GLUCOSE INHIBITED DIVISION PROTEIN A"/>
    <property type="match status" value="1"/>
</dbReference>
<dbReference type="Pfam" id="PF01134">
    <property type="entry name" value="GIDA"/>
    <property type="match status" value="1"/>
</dbReference>
<evidence type="ECO:0000256" key="10">
    <source>
        <dbReference type="ARBA" id="ARBA00031800"/>
    </source>
</evidence>
<evidence type="ECO:0000256" key="4">
    <source>
        <dbReference type="ARBA" id="ARBA00020461"/>
    </source>
</evidence>
<dbReference type="InterPro" id="IPR044920">
    <property type="entry name" value="MnmG_C_subdom_sf"/>
</dbReference>
<protein>
    <recommendedName>
        <fullName evidence="4 11">tRNA uridine 5-carboxymethylaminomethyl modification enzyme MnmG</fullName>
    </recommendedName>
    <alternativeName>
        <fullName evidence="10 11">Glucose-inhibited division protein A</fullName>
    </alternativeName>
</protein>
<evidence type="ECO:0000256" key="8">
    <source>
        <dbReference type="ARBA" id="ARBA00023027"/>
    </source>
</evidence>
<gene>
    <name evidence="11 13" type="primary">mnmG</name>
    <name evidence="11" type="synonym">gidA</name>
    <name evidence="13" type="ORF">ENW96_10575</name>
</gene>
<comment type="cofactor">
    <cofactor evidence="1 11">
        <name>FAD</name>
        <dbReference type="ChEBI" id="CHEBI:57692"/>
    </cofactor>
</comment>
<dbReference type="Gene3D" id="3.50.50.60">
    <property type="entry name" value="FAD/NAD(P)-binding domain"/>
    <property type="match status" value="2"/>
</dbReference>
<feature type="binding site" evidence="11">
    <location>
        <begin position="273"/>
        <end position="287"/>
    </location>
    <ligand>
        <name>NAD(+)</name>
        <dbReference type="ChEBI" id="CHEBI:57540"/>
    </ligand>
</feature>
<dbReference type="Gene3D" id="1.10.10.1800">
    <property type="entry name" value="tRNA uridine 5-carboxymethylaminomethyl modification enzyme MnmG/GidA"/>
    <property type="match status" value="1"/>
</dbReference>
<sequence>MAVYPGEYDLIVVGAGHAGCEGALAAARLGLKVLLLNLNLDTIAAMACNPAVGGLAKGHLVKEIDALGGVMGYLADRTGVQFRTLNLSKGPAVRGTWVQCDKQAYRLAMKALVEKTRNLTIREAMVERLLVEDGRVAGVLDSLGLVTKAKAVLITTGTFLNGLIHIGEVKIQAGRAGEFAALGLAAHLKELGFRMGRMKTGTPPRLRASSIDFSRLTRQEGDPRPRPFSWRTDSLDVDQLPCFISHTTAATHRLVRENIRHSPLYSGVITGVSARYCPSLEDKVMRFSDKPSHQVTLEREGRDTEEIYAKGLGNCLPVELQWQLFRTVPGLEEVEVMRPAYAIEYDFVDPLELQATLETKRIRGLYLAGQINGTSGYEEAAAQGLWAGINAACAIIGRPPFLLDRSQAYMAVLVDDLVTKGTKEPYRLFTSRAEYRLLLREDNADLRLTELGYEMGLVDQEAVERLREKKHLIREEEARLARTKVFPTPVVNQELAARGTAPLSQPTSVLRLVKRPELDLPTCLRLAGEETPAAPPAVLEQVEIEQKYAGYLKRQAEMAQKMAQWEKKRIPEDFNYDAVPGLSNEIRQKLKEVRPRSLGQAGRISGVTPAAVALLMVYLKRFSGGRKPP</sequence>
<evidence type="ECO:0000256" key="11">
    <source>
        <dbReference type="HAMAP-Rule" id="MF_00129"/>
    </source>
</evidence>
<dbReference type="GO" id="GO:0002098">
    <property type="term" value="P:tRNA wobble uridine modification"/>
    <property type="evidence" value="ECO:0007669"/>
    <property type="project" value="InterPro"/>
</dbReference>
<comment type="caution">
    <text evidence="13">The sequence shown here is derived from an EMBL/GenBank/DDBJ whole genome shotgun (WGS) entry which is preliminary data.</text>
</comment>
<dbReference type="NCBIfam" id="TIGR00136">
    <property type="entry name" value="mnmG_gidA"/>
    <property type="match status" value="1"/>
</dbReference>
<dbReference type="PANTHER" id="PTHR11806:SF0">
    <property type="entry name" value="PROTEIN MTO1 HOMOLOG, MITOCHONDRIAL"/>
    <property type="match status" value="1"/>
</dbReference>
<evidence type="ECO:0000313" key="13">
    <source>
        <dbReference type="EMBL" id="HGF34813.1"/>
    </source>
</evidence>
<comment type="subunit">
    <text evidence="9 11">Homodimer. Heterotetramer of two MnmE and two MnmG subunits.</text>
</comment>
<accession>A0A7C3ZBI5</accession>
<dbReference type="FunFam" id="1.10.150.570:FF:000001">
    <property type="entry name" value="tRNA uridine 5-carboxymethylaminomethyl modification enzyme MnmG"/>
    <property type="match status" value="1"/>
</dbReference>
<dbReference type="GO" id="GO:0005829">
    <property type="term" value="C:cytosol"/>
    <property type="evidence" value="ECO:0007669"/>
    <property type="project" value="TreeGrafter"/>
</dbReference>
<dbReference type="Pfam" id="PF21680">
    <property type="entry name" value="GIDA_C_1st"/>
    <property type="match status" value="1"/>
</dbReference>
<comment type="caution">
    <text evidence="11">Lacks conserved residue(s) required for the propagation of feature annotation.</text>
</comment>
<dbReference type="EMBL" id="DTMF01000260">
    <property type="protein sequence ID" value="HGF34813.1"/>
    <property type="molecule type" value="Genomic_DNA"/>
</dbReference>
<dbReference type="FunFam" id="3.50.50.60:FF:000002">
    <property type="entry name" value="tRNA uridine 5-carboxymethylaminomethyl modification enzyme MnmG"/>
    <property type="match status" value="1"/>
</dbReference>
<keyword evidence="5 11" id="KW-0285">Flavoprotein</keyword>
<keyword evidence="8 11" id="KW-0520">NAD</keyword>
<keyword evidence="11" id="KW-0963">Cytoplasm</keyword>
<dbReference type="InterPro" id="IPR036188">
    <property type="entry name" value="FAD/NAD-bd_sf"/>
</dbReference>
<dbReference type="GO" id="GO:0030488">
    <property type="term" value="P:tRNA methylation"/>
    <property type="evidence" value="ECO:0007669"/>
    <property type="project" value="TreeGrafter"/>
</dbReference>
<dbReference type="InterPro" id="IPR004416">
    <property type="entry name" value="MnmG"/>
</dbReference>
<dbReference type="InterPro" id="IPR020595">
    <property type="entry name" value="MnmG-rel_CS"/>
</dbReference>
<comment type="subcellular location">
    <subcellularLocation>
        <location evidence="11">Cytoplasm</location>
    </subcellularLocation>
</comment>
<dbReference type="InterPro" id="IPR040131">
    <property type="entry name" value="MnmG_N"/>
</dbReference>
<dbReference type="SUPFAM" id="SSF51905">
    <property type="entry name" value="FAD/NAD(P)-binding domain"/>
    <property type="match status" value="1"/>
</dbReference>
<feature type="domain" description="tRNA uridine 5-carboxymethylaminomethyl modification enzyme C-terminal subdomain" evidence="12">
    <location>
        <begin position="546"/>
        <end position="617"/>
    </location>
</feature>
<reference evidence="13" key="1">
    <citation type="journal article" date="2020" name="mSystems">
        <title>Genome- and Community-Level Interaction Insights into Carbon Utilization and Element Cycling Functions of Hydrothermarchaeota in Hydrothermal Sediment.</title>
        <authorList>
            <person name="Zhou Z."/>
            <person name="Liu Y."/>
            <person name="Xu W."/>
            <person name="Pan J."/>
            <person name="Luo Z.H."/>
            <person name="Li M."/>
        </authorList>
    </citation>
    <scope>NUCLEOTIDE SEQUENCE [LARGE SCALE GENOMIC DNA]</scope>
    <source>
        <strain evidence="13">SpSt-897</strain>
    </source>
</reference>
<evidence type="ECO:0000256" key="5">
    <source>
        <dbReference type="ARBA" id="ARBA00022630"/>
    </source>
</evidence>
<keyword evidence="6 11" id="KW-0819">tRNA processing</keyword>
<evidence type="ECO:0000256" key="6">
    <source>
        <dbReference type="ARBA" id="ARBA00022694"/>
    </source>
</evidence>
<dbReference type="Gene3D" id="1.10.150.570">
    <property type="entry name" value="GidA associated domain, C-terminal subdomain"/>
    <property type="match status" value="1"/>
</dbReference>
<comment type="function">
    <text evidence="2 11">NAD-binding protein involved in the addition of a carboxymethylaminomethyl (cmnm) group at the wobble position (U34) of certain tRNAs, forming tRNA-cmnm(5)s(2)U34.</text>
</comment>
<evidence type="ECO:0000256" key="1">
    <source>
        <dbReference type="ARBA" id="ARBA00001974"/>
    </source>
</evidence>
<name>A0A7C3ZBI5_9BACT</name>
<dbReference type="SMART" id="SM01228">
    <property type="entry name" value="GIDA_assoc_3"/>
    <property type="match status" value="1"/>
</dbReference>
<evidence type="ECO:0000256" key="7">
    <source>
        <dbReference type="ARBA" id="ARBA00022827"/>
    </source>
</evidence>
<dbReference type="InterPro" id="IPR002218">
    <property type="entry name" value="MnmG-rel"/>
</dbReference>
<evidence type="ECO:0000259" key="12">
    <source>
        <dbReference type="SMART" id="SM01228"/>
    </source>
</evidence>
<keyword evidence="7 11" id="KW-0274">FAD</keyword>
<dbReference type="HAMAP" id="MF_00129">
    <property type="entry name" value="MnmG_GidA"/>
    <property type="match status" value="1"/>
</dbReference>
<dbReference type="InterPro" id="IPR026904">
    <property type="entry name" value="MnmG_C"/>
</dbReference>
<feature type="binding site" evidence="11">
    <location>
        <begin position="14"/>
        <end position="19"/>
    </location>
    <ligand>
        <name>FAD</name>
        <dbReference type="ChEBI" id="CHEBI:57692"/>
    </ligand>
</feature>
<dbReference type="PRINTS" id="PR00411">
    <property type="entry name" value="PNDRDTASEI"/>
</dbReference>
<evidence type="ECO:0000256" key="3">
    <source>
        <dbReference type="ARBA" id="ARBA00007653"/>
    </source>
</evidence>
<dbReference type="AlphaFoldDB" id="A0A7C3ZBI5"/>
<dbReference type="InterPro" id="IPR049312">
    <property type="entry name" value="GIDA_C_N"/>
</dbReference>
<dbReference type="Pfam" id="PF13932">
    <property type="entry name" value="SAM_GIDA_C"/>
    <property type="match status" value="1"/>
</dbReference>
<organism evidence="13">
    <name type="scientific">Desulfobacca acetoxidans</name>
    <dbReference type="NCBI Taxonomy" id="60893"/>
    <lineage>
        <taxon>Bacteria</taxon>
        <taxon>Pseudomonadati</taxon>
        <taxon>Thermodesulfobacteriota</taxon>
        <taxon>Desulfobaccia</taxon>
        <taxon>Desulfobaccales</taxon>
        <taxon>Desulfobaccaceae</taxon>
        <taxon>Desulfobacca</taxon>
    </lineage>
</organism>
<proteinExistence type="inferred from homology"/>